<proteinExistence type="predicted"/>
<dbReference type="RefSeq" id="XP_016762920.1">
    <property type="nucleotide sequence ID" value="XM_016908804.1"/>
</dbReference>
<dbReference type="OrthoDB" id="2119228at2759"/>
<evidence type="ECO:0000313" key="3">
    <source>
        <dbReference type="Proteomes" id="UP000016931"/>
    </source>
</evidence>
<name>M3DA95_SPHMS</name>
<dbReference type="PROSITE" id="PS01098">
    <property type="entry name" value="LIPASE_GDSL_SER"/>
    <property type="match status" value="1"/>
</dbReference>
<dbReference type="HOGENOM" id="CLU_014183_0_0_1"/>
<dbReference type="PANTHER" id="PTHR30383">
    <property type="entry name" value="THIOESTERASE 1/PROTEASE 1/LYSOPHOSPHOLIPASE L1"/>
    <property type="match status" value="1"/>
</dbReference>
<reference evidence="2 3" key="1">
    <citation type="journal article" date="2012" name="PLoS Pathog.">
        <title>Diverse lifestyles and strategies of plant pathogenesis encoded in the genomes of eighteen Dothideomycetes fungi.</title>
        <authorList>
            <person name="Ohm R.A."/>
            <person name="Feau N."/>
            <person name="Henrissat B."/>
            <person name="Schoch C.L."/>
            <person name="Horwitz B.A."/>
            <person name="Barry K.W."/>
            <person name="Condon B.J."/>
            <person name="Copeland A.C."/>
            <person name="Dhillon B."/>
            <person name="Glaser F."/>
            <person name="Hesse C.N."/>
            <person name="Kosti I."/>
            <person name="LaButti K."/>
            <person name="Lindquist E.A."/>
            <person name="Lucas S."/>
            <person name="Salamov A.A."/>
            <person name="Bradshaw R.E."/>
            <person name="Ciuffetti L."/>
            <person name="Hamelin R.C."/>
            <person name="Kema G.H.J."/>
            <person name="Lawrence C."/>
            <person name="Scott J.A."/>
            <person name="Spatafora J.W."/>
            <person name="Turgeon B.G."/>
            <person name="de Wit P.J.G.M."/>
            <person name="Zhong S."/>
            <person name="Goodwin S.B."/>
            <person name="Grigoriev I.V."/>
        </authorList>
    </citation>
    <scope>NUCLEOTIDE SEQUENCE [LARGE SCALE GENOMIC DNA]</scope>
    <source>
        <strain evidence="2 3">SO2202</strain>
    </source>
</reference>
<dbReference type="STRING" id="692275.M3DA95"/>
<protein>
    <submittedName>
        <fullName evidence="2">Carbohydrate esterase family 3 protein</fullName>
    </submittedName>
</protein>
<dbReference type="EMBL" id="KB456262">
    <property type="protein sequence ID" value="EMF14799.1"/>
    <property type="molecule type" value="Genomic_DNA"/>
</dbReference>
<dbReference type="InterPro" id="IPR036514">
    <property type="entry name" value="SGNH_hydro_sf"/>
</dbReference>
<keyword evidence="3" id="KW-1185">Reference proteome</keyword>
<dbReference type="Gene3D" id="3.40.50.1110">
    <property type="entry name" value="SGNH hydrolase"/>
    <property type="match status" value="1"/>
</dbReference>
<sequence>MTQLPIRTPEERSIARSTKRSLHGQQDSPKQHRRILIIGDSITHGGEGDYTWRYRLWQWFSVSFVGPYTGVNPRPSLVAPHPVPLPDDQSPDDPYCPPNRIPWGYARDVDASFATGCRHFATWGYQAHQCMQSIAKVVEDWSPDLIISLLGFNDIGWCVSDAEGTLQAIQGIVRFARIAKERVQNFVIGNIVNRTLLDGREDLIENTRKFNSLLLDRAHSWDQHNSKVVVADVAALYDCGPQYRDWAPAAYDGLHPSALGEFQIAKAFTETLHQEFGWGSKGLEIPSSSHHGDGGGVPKRNLQVPEGITAKSTPMGIQVLWKDVFGAAYQVHWREFSSYSLSSSFSSSSSSRGKPELVNNNNDWTLSESSHPQIFLPVPQHCTIEFQLRCHHGFETGPWSPIYKAKCVDAPIPAPTNIQTFPNSIGFEVRWDAP</sequence>
<dbReference type="Proteomes" id="UP000016931">
    <property type="component" value="Unassembled WGS sequence"/>
</dbReference>
<evidence type="ECO:0000256" key="1">
    <source>
        <dbReference type="SAM" id="MobiDB-lite"/>
    </source>
</evidence>
<dbReference type="GO" id="GO:0006629">
    <property type="term" value="P:lipid metabolic process"/>
    <property type="evidence" value="ECO:0007669"/>
    <property type="project" value="InterPro"/>
</dbReference>
<dbReference type="SUPFAM" id="SSF52266">
    <property type="entry name" value="SGNH hydrolase"/>
    <property type="match status" value="1"/>
</dbReference>
<feature type="region of interest" description="Disordered" evidence="1">
    <location>
        <begin position="1"/>
        <end position="33"/>
    </location>
</feature>
<evidence type="ECO:0000313" key="2">
    <source>
        <dbReference type="EMBL" id="EMF14799.1"/>
    </source>
</evidence>
<dbReference type="GO" id="GO:0004622">
    <property type="term" value="F:phosphatidylcholine lysophospholipase activity"/>
    <property type="evidence" value="ECO:0007669"/>
    <property type="project" value="TreeGrafter"/>
</dbReference>
<dbReference type="InterPro" id="IPR051532">
    <property type="entry name" value="Ester_Hydrolysis_Enzymes"/>
</dbReference>
<dbReference type="PANTHER" id="PTHR30383:SF5">
    <property type="entry name" value="SGNH HYDROLASE-TYPE ESTERASE DOMAIN-CONTAINING PROTEIN"/>
    <property type="match status" value="1"/>
</dbReference>
<dbReference type="AlphaFoldDB" id="M3DA95"/>
<accession>M3DA95</accession>
<dbReference type="Pfam" id="PF00657">
    <property type="entry name" value="Lipase_GDSL"/>
    <property type="match status" value="1"/>
</dbReference>
<dbReference type="GeneID" id="27905941"/>
<dbReference type="eggNOG" id="ENOG502SMB5">
    <property type="taxonomic scope" value="Eukaryota"/>
</dbReference>
<dbReference type="InterPro" id="IPR008265">
    <property type="entry name" value="Lipase_GDSL_AS"/>
</dbReference>
<dbReference type="OMA" id="VEFMEAY"/>
<organism evidence="2 3">
    <name type="scientific">Sphaerulina musiva (strain SO2202)</name>
    <name type="common">Poplar stem canker fungus</name>
    <name type="synonym">Septoria musiva</name>
    <dbReference type="NCBI Taxonomy" id="692275"/>
    <lineage>
        <taxon>Eukaryota</taxon>
        <taxon>Fungi</taxon>
        <taxon>Dikarya</taxon>
        <taxon>Ascomycota</taxon>
        <taxon>Pezizomycotina</taxon>
        <taxon>Dothideomycetes</taxon>
        <taxon>Dothideomycetidae</taxon>
        <taxon>Mycosphaerellales</taxon>
        <taxon>Mycosphaerellaceae</taxon>
        <taxon>Sphaerulina</taxon>
    </lineage>
</organism>
<dbReference type="InterPro" id="IPR001087">
    <property type="entry name" value="GDSL"/>
</dbReference>
<gene>
    <name evidence="2" type="ORF">SEPMUDRAFT_40913</name>
</gene>
<feature type="non-terminal residue" evidence="2">
    <location>
        <position position="434"/>
    </location>
</feature>